<gene>
    <name evidence="2" type="ORF">CAL65_02920</name>
</gene>
<dbReference type="RefSeq" id="WP_116300891.1">
    <property type="nucleotide sequence ID" value="NZ_NFZV01000002.1"/>
</dbReference>
<dbReference type="Proteomes" id="UP000256763">
    <property type="component" value="Unassembled WGS sequence"/>
</dbReference>
<accession>A0A3E0X0C6</accession>
<dbReference type="CDD" id="cd00657">
    <property type="entry name" value="Ferritin_like"/>
    <property type="match status" value="1"/>
</dbReference>
<dbReference type="PROSITE" id="PS50905">
    <property type="entry name" value="FERRITIN_LIKE"/>
    <property type="match status" value="1"/>
</dbReference>
<dbReference type="InterPro" id="IPR008331">
    <property type="entry name" value="Ferritin_DPS_dom"/>
</dbReference>
<feature type="domain" description="Ferritin-like diiron" evidence="1">
    <location>
        <begin position="172"/>
        <end position="257"/>
    </location>
</feature>
<dbReference type="Gene3D" id="1.20.1260.10">
    <property type="match status" value="1"/>
</dbReference>
<organism evidence="2 3">
    <name type="scientific">Alkalilimnicola ehrlichii</name>
    <dbReference type="NCBI Taxonomy" id="351052"/>
    <lineage>
        <taxon>Bacteria</taxon>
        <taxon>Pseudomonadati</taxon>
        <taxon>Pseudomonadota</taxon>
        <taxon>Gammaproteobacteria</taxon>
        <taxon>Chromatiales</taxon>
        <taxon>Ectothiorhodospiraceae</taxon>
        <taxon>Alkalilimnicola</taxon>
    </lineage>
</organism>
<dbReference type="AlphaFoldDB" id="A0A3E0X0C6"/>
<evidence type="ECO:0000313" key="3">
    <source>
        <dbReference type="Proteomes" id="UP000256763"/>
    </source>
</evidence>
<dbReference type="EMBL" id="NFZW01000002">
    <property type="protein sequence ID" value="RFA38870.1"/>
    <property type="molecule type" value="Genomic_DNA"/>
</dbReference>
<dbReference type="SUPFAM" id="SSF47240">
    <property type="entry name" value="Ferritin-like"/>
    <property type="match status" value="1"/>
</dbReference>
<proteinExistence type="predicted"/>
<sequence length="257" mass="28019">MTRPTDTGTNRTGLDTAPVQAREILQTVPEQHSEAVPGEQLEMARIRQSYMQDAEVIGTVPPPASMKGAATTAKEMLKGNKPSVFIDKLGERLAFERSGVRLYDAVLTKFDTVGSWDGGPSREELNHIRDEELAHFKMVTDAMERLGADPTSMTPSADLAAVESAGVMQAITDPRTSLPEALHALLIAERADVDGWSMLIDLAENAGQTGLADDFRKAHQREEEHARKVKNWVAGAISGDMARQLSGEQEQRSPRSS</sequence>
<evidence type="ECO:0000313" key="2">
    <source>
        <dbReference type="EMBL" id="RFA38870.1"/>
    </source>
</evidence>
<dbReference type="OrthoDB" id="5291582at2"/>
<name>A0A3E0X0C6_9GAMM</name>
<dbReference type="InterPro" id="IPR012347">
    <property type="entry name" value="Ferritin-like"/>
</dbReference>
<dbReference type="GO" id="GO:0008199">
    <property type="term" value="F:ferric iron binding"/>
    <property type="evidence" value="ECO:0007669"/>
    <property type="project" value="InterPro"/>
</dbReference>
<protein>
    <recommendedName>
        <fullName evidence="1">Ferritin-like diiron domain-containing protein</fullName>
    </recommendedName>
</protein>
<evidence type="ECO:0000259" key="1">
    <source>
        <dbReference type="PROSITE" id="PS50905"/>
    </source>
</evidence>
<comment type="caution">
    <text evidence="2">The sequence shown here is derived from an EMBL/GenBank/DDBJ whole genome shotgun (WGS) entry which is preliminary data.</text>
</comment>
<keyword evidence="3" id="KW-1185">Reference proteome</keyword>
<reference evidence="3" key="1">
    <citation type="submission" date="2017-05" db="EMBL/GenBank/DDBJ databases">
        <authorList>
            <person name="Sharma S."/>
            <person name="Sidhu C."/>
            <person name="Pinnaka A.K."/>
        </authorList>
    </citation>
    <scope>NUCLEOTIDE SEQUENCE [LARGE SCALE GENOMIC DNA]</scope>
    <source>
        <strain evidence="3">AK93</strain>
    </source>
</reference>
<dbReference type="Pfam" id="PF00210">
    <property type="entry name" value="Ferritin"/>
    <property type="match status" value="1"/>
</dbReference>
<dbReference type="InterPro" id="IPR009078">
    <property type="entry name" value="Ferritin-like_SF"/>
</dbReference>
<dbReference type="InterPro" id="IPR009040">
    <property type="entry name" value="Ferritin-like_diiron"/>
</dbReference>